<evidence type="ECO:0000256" key="2">
    <source>
        <dbReference type="ARBA" id="ARBA00023180"/>
    </source>
</evidence>
<dbReference type="Pfam" id="PF09172">
    <property type="entry name" value="Vit_open_b-sht"/>
    <property type="match status" value="1"/>
</dbReference>
<dbReference type="Gene3D" id="2.30.230.10">
    <property type="entry name" value="Lipovitellin, beta-sheet shell regions, chain A"/>
    <property type="match status" value="1"/>
</dbReference>
<evidence type="ECO:0000256" key="3">
    <source>
        <dbReference type="PROSITE-ProRule" id="PRU00557"/>
    </source>
</evidence>
<feature type="disulfide bond" evidence="3">
    <location>
        <begin position="438"/>
        <end position="443"/>
    </location>
</feature>
<evidence type="ECO:0000259" key="6">
    <source>
        <dbReference type="PROSITE" id="PS51211"/>
    </source>
</evidence>
<organism evidence="7 8">
    <name type="scientific">Oedothorax gibbosus</name>
    <dbReference type="NCBI Taxonomy" id="931172"/>
    <lineage>
        <taxon>Eukaryota</taxon>
        <taxon>Metazoa</taxon>
        <taxon>Ecdysozoa</taxon>
        <taxon>Arthropoda</taxon>
        <taxon>Chelicerata</taxon>
        <taxon>Arachnida</taxon>
        <taxon>Araneae</taxon>
        <taxon>Araneomorphae</taxon>
        <taxon>Entelegynae</taxon>
        <taxon>Araneoidea</taxon>
        <taxon>Linyphiidae</taxon>
        <taxon>Erigoninae</taxon>
        <taxon>Oedothorax</taxon>
    </lineage>
</organism>
<feature type="domain" description="Vitellogenin" evidence="6">
    <location>
        <begin position="42"/>
        <end position="645"/>
    </location>
</feature>
<comment type="caution">
    <text evidence="7">The sequence shown here is derived from an EMBL/GenBank/DDBJ whole genome shotgun (WGS) entry which is preliminary data.</text>
</comment>
<evidence type="ECO:0000313" key="8">
    <source>
        <dbReference type="Proteomes" id="UP000827092"/>
    </source>
</evidence>
<dbReference type="InterPro" id="IPR015255">
    <property type="entry name" value="Vitellinogen_open_b-sht"/>
</dbReference>
<dbReference type="Gene3D" id="2.20.50.20">
    <property type="entry name" value="Lipovitellin. Chain A, domain 3"/>
    <property type="match status" value="1"/>
</dbReference>
<dbReference type="Gene3D" id="2.20.80.10">
    <property type="entry name" value="Lipovitellin-phosvitin complex, chain A, domain 4"/>
    <property type="match status" value="1"/>
</dbReference>
<dbReference type="InterPro" id="IPR050733">
    <property type="entry name" value="Vitellogenin/Apolipophorin"/>
</dbReference>
<proteinExistence type="predicted"/>
<feature type="coiled-coil region" evidence="4">
    <location>
        <begin position="2371"/>
        <end position="2417"/>
    </location>
</feature>
<keyword evidence="3" id="KW-1015">Disulfide bond</keyword>
<reference evidence="7 8" key="1">
    <citation type="journal article" date="2022" name="Nat. Ecol. Evol.">
        <title>A masculinizing supergene underlies an exaggerated male reproductive morph in a spider.</title>
        <authorList>
            <person name="Hendrickx F."/>
            <person name="De Corte Z."/>
            <person name="Sonet G."/>
            <person name="Van Belleghem S.M."/>
            <person name="Kostlbacher S."/>
            <person name="Vangestel C."/>
        </authorList>
    </citation>
    <scope>NUCLEOTIDE SEQUENCE [LARGE SCALE GENOMIC DNA]</scope>
    <source>
        <strain evidence="7">W744_W776</strain>
    </source>
</reference>
<evidence type="ECO:0000256" key="5">
    <source>
        <dbReference type="SAM" id="SignalP"/>
    </source>
</evidence>
<dbReference type="PANTHER" id="PTHR23345:SF36">
    <property type="entry name" value="APOLIPOPHORINS"/>
    <property type="match status" value="1"/>
</dbReference>
<evidence type="ECO:0000256" key="1">
    <source>
        <dbReference type="ARBA" id="ARBA00022729"/>
    </source>
</evidence>
<sequence length="2714" mass="308589">MGLRLIALTCLVGAAFAGPFQRETGNRCATKCPQPTNPKFNYEPGKKYVYEYRGENFITVAGQQKQKARIEGIAEIHVITKCEAILKLKSVRLEQKLSAVELEDLRSKLELGVRFAWVDGQVEHICPSPEDSKHSLNIKKGLISAMVNTMDKLDTPQEVREYDSLGFCKTKYTVSYAHGLVVQKEKNLKSCTNRHSSITSLITNPYDSPESQIHTLPIFPHEKVVCRQTIEEQVIKSVQCKEFAKIKPLKERDSVIEFEGKIELRMLKKDAVDMLRMHEPKSQESLLYNLEEEHDSSDKEHEAEQILQQMCSKNSGTVDVAVSKDFIKLVAVTKTLQYNSLDRIQRALKSGRLCNNKKVSDLFVDTLPMAGSDAAVKLMVEMLERKEITGLKAKLWTASLALIANPNKHTVAAVLPLLKMTQTPSVILGVSAMVHRFCSRENCDSVSAVQQIVSVLHQLIGRRCSSNQEEKIFTALKAFGNMGYHGDAEQDILACAQDSSKPTRLRLAAIDAFRRSIQKRPQALLDLYINTEEDVEVRIAALSSAMKTADEEQLRQIKQVAENEVNDQVSGYSSTLIKNMRKTSSQLKKNIKQLLNEIQVNPRTVNYLENSKNIELSAFSEALNVGASIEADIVHSEESKIPRSLYSRFDLDVFDHNINFFEVGLRAEHLEKLIMNIVGIKDKIPKVPTWENLLSTKNMIGDTSADVSLFIRTMNTEIFDVAASDLTAVGEMVEIAEIMNKLARGKESDFSHSFLFMNSKLIIPSVTGRSYSIDLIGSATVGLTASTKMNLLSFPQHADVNLHLQPSVNVEVSTTVGILSNKQRPDIKLVSRMHMESHMAAKFQIKDGHVALASVSLPTENVVMTRLSSDVIEIDADHQESRVFDKMQKKIDYCFDKLRKPLGIEVCGSLEVPKPFVTKSFPFINGVGNLEFAIKKTDASFESYELALEIPKQSGGIMRYRASIDTPGSQISRRFATELEVKQRGHGHREFTLELTSPFKSAGGSGSYTWRHDLVQGSMELHSSSSRLMTANVSTEIAESRYRTIYKPSVLVSYKNREPLRVEGSVSVIKGRKQQISIDITSNKPNSKPVSVKGTIVKEGRFEISKTAEWKLSSDLAIQSPLADAQIRSTVEKESKHSQTYSSSLALDYQRRGLKKQSIKLTASTQKSSGKVSTNAQFETTQFPAASWALNWDMQRESRQNLKNDLTLKYGRLPETQYVNIKHRSRISESGRCESKVSVKVPQFNVDSELSVTHELEGGNVPKVYLEADLALRQDKHYKSLFTVEYESKMPLKAHSRAELEYPGGKLAYWDEIEETSRNQFEGKSSFQWREGKQVELKYKYQQLSDDYKLHHELETSLKVPSSHTPIKSKASVKLSEKTLSIEGQLNMNRNSEYLVQAHLNQQGVNHVSLKTPQVEGNLKISNKEAKKALDLDLKLKNRQSRRITASVMAELGRKKSFQAELLLDAERQPKQSVFMSLSLETRNGQTYSVQSQVQVLDFVSMSLRESGDISLTGSHELDLEASLKNYSPIKIEYQQQLSKGQAKSQLKFSQNQIQKVQFEMEGSLSNNRYEREIAARAAVLSLDQSFENMEISMSHKKSLSGSSTAMKSHLSFHRGSSKTYKAEWTSDIQANGLEMKAELNTPHENFENQALDIVFKKSSQGIESTISIQTSNKKVISLTTEMKKKSHGISTALNIKSPFRLARDVKAYLSFENQRNKKNIQTYLDVNSLRLADAQASMIKSSNGLETQGKLKITPIPNVQMQGLSFSYQRSSRSMEATLIAELENQQHISMTAEIKRESESISSSIQLSTPYKSLKDAKVHLLLENQQPKRSLLFYIDANEERKGDVEISVISSSRGIEVQGRLKTIHTPEISGHLKTEKRGDSLSLSAKLLKGSAPLFTTTLNKQVQQDSQVYRMKTESLEKTLLDIELSREVSNERMTQASLKVRGQFPPISVSIASSRNEQSSLSMEMSACRGSERSERQSCYNLKSSHKSLRNSEGYRQYKQLTIDLERSNEESAMEPMAKIHLFVSSSEHDYRSKVIIEIQEKKLGYEMRVHRREHENDHCSFDGHLFMPESTSWVKGSVVHNNERIHLELEALPNSAVSSRSYSLEYKNEHSAEERMSAFLKLSSPKMSKPILVTSQFEMEEGLPVRGKLEMHYSEQNKVLTLQVEAQSDEQRSLEYKLYREDNSLEASLKLMRKDSRQENIYAYEWRLKSNQVGQKKGGLRLKLSHKKNGRPQKIHISYYSPSNEIELHASAVQAPSDVSVSVTSKGKKIQEIIIKTSPSCVNFEVSRRGPLFRSALCLNKHERDSVQLVVINAHYRQNKILDIQVNLEPERPSYIDVILQWKKKDLLKALSELTGMDALFQNRSLKEIKQEIVDQLKQYKRVNITPALRKMKKEFKELKEEYLLKIRQILKIHSQKLRQHMISMKSYKNSVIAYIKTAIPWDLIESSVVKPLRQAFICFSEAFFQNVLKHVPQIGKVVWEMARDQMEQCLKKYCVEGTFCHEVFQTYQRQGLKKTKALLQKKISLAKQSLKQKFDWVQFDFARIFVRDSVMFFRETLNAFFGKLLGHRIFHRVFEYFRTLEQAFRTKAISYLDKFIEYFNQLLGEAEKDEDFRTAKSILSEAQRKLKRSWSNKKQIAEDTWKPIQENLVQRVQQALNSRVEVQRYSPKNGEISLKLRNPFGPAQTQIIRNELEAMKRKIQDSVSL</sequence>
<keyword evidence="8" id="KW-1185">Reference proteome</keyword>
<dbReference type="Gene3D" id="1.25.10.20">
    <property type="entry name" value="Vitellinogen, superhelical"/>
    <property type="match status" value="1"/>
</dbReference>
<dbReference type="InterPro" id="IPR015816">
    <property type="entry name" value="Vitellinogen_b-sht_N"/>
</dbReference>
<name>A0AAV6UQX5_9ARAC</name>
<dbReference type="SUPFAM" id="SSF48431">
    <property type="entry name" value="Lipovitellin-phosvitin complex, superhelical domain"/>
    <property type="match status" value="1"/>
</dbReference>
<dbReference type="SMART" id="SM01169">
    <property type="entry name" value="DUF1943"/>
    <property type="match status" value="1"/>
</dbReference>
<dbReference type="InterPro" id="IPR015817">
    <property type="entry name" value="Vitellinogen_open_b-sht_sub1"/>
</dbReference>
<dbReference type="SUPFAM" id="SSF56968">
    <property type="entry name" value="Lipovitellin-phosvitin complex, beta-sheet shell regions"/>
    <property type="match status" value="2"/>
</dbReference>
<dbReference type="InterPro" id="IPR015819">
    <property type="entry name" value="Lipid_transp_b-sht_shell"/>
</dbReference>
<dbReference type="SMART" id="SM00638">
    <property type="entry name" value="LPD_N"/>
    <property type="match status" value="1"/>
</dbReference>
<keyword evidence="1 5" id="KW-0732">Signal</keyword>
<accession>A0AAV6UQX5</accession>
<dbReference type="PANTHER" id="PTHR23345">
    <property type="entry name" value="VITELLOGENIN-RELATED"/>
    <property type="match status" value="1"/>
</dbReference>
<dbReference type="InterPro" id="IPR001747">
    <property type="entry name" value="Vitellogenin_N"/>
</dbReference>
<dbReference type="EMBL" id="JAFNEN010000315">
    <property type="protein sequence ID" value="KAG8186038.1"/>
    <property type="molecule type" value="Genomic_DNA"/>
</dbReference>
<dbReference type="InterPro" id="IPR011030">
    <property type="entry name" value="Lipovitellin_superhlx_dom"/>
</dbReference>
<dbReference type="PROSITE" id="PS51211">
    <property type="entry name" value="VITELLOGENIN"/>
    <property type="match status" value="1"/>
</dbReference>
<gene>
    <name evidence="7" type="ORF">JTE90_007424</name>
</gene>
<evidence type="ECO:0000313" key="7">
    <source>
        <dbReference type="EMBL" id="KAG8186038.1"/>
    </source>
</evidence>
<dbReference type="GO" id="GO:0005319">
    <property type="term" value="F:lipid transporter activity"/>
    <property type="evidence" value="ECO:0007669"/>
    <property type="project" value="InterPro"/>
</dbReference>
<evidence type="ECO:0000256" key="4">
    <source>
        <dbReference type="SAM" id="Coils"/>
    </source>
</evidence>
<dbReference type="Proteomes" id="UP000827092">
    <property type="component" value="Unassembled WGS sequence"/>
</dbReference>
<feature type="chain" id="PRO_5043764721" description="Vitellogenin domain-containing protein" evidence="5">
    <location>
        <begin position="18"/>
        <end position="2714"/>
    </location>
</feature>
<protein>
    <recommendedName>
        <fullName evidence="6">Vitellogenin domain-containing protein</fullName>
    </recommendedName>
</protein>
<keyword evidence="2" id="KW-0325">Glycoprotein</keyword>
<keyword evidence="4" id="KW-0175">Coiled coil</keyword>
<dbReference type="Pfam" id="PF01347">
    <property type="entry name" value="Vitellogenin_N"/>
    <property type="match status" value="1"/>
</dbReference>
<comment type="caution">
    <text evidence="3">Lacks conserved residue(s) required for the propagation of feature annotation.</text>
</comment>
<feature type="signal peptide" evidence="5">
    <location>
        <begin position="1"/>
        <end position="17"/>
    </location>
</feature>